<dbReference type="STRING" id="490189.SAMN02927903_03002"/>
<evidence type="ECO:0008006" key="4">
    <source>
        <dbReference type="Google" id="ProtNLM"/>
    </source>
</evidence>
<protein>
    <recommendedName>
        <fullName evidence="4">Copper resistance protein D</fullName>
    </recommendedName>
</protein>
<feature type="transmembrane region" description="Helical" evidence="1">
    <location>
        <begin position="51"/>
        <end position="68"/>
    </location>
</feature>
<keyword evidence="1" id="KW-0812">Transmembrane</keyword>
<sequence length="147" mass="16370">MKHHIVLIIHLLAATIWVGGHLLLAFRYLPATIKHKDISILNDFRSKFGKIGMPALFILVLTGILLAYDYNVPVSKWFSFSSPIERTISTKLLLLFASLALAIHSQKFVFPKLTAEKMTLAIIEIITVTLIGITMLILGSFIRLGGI</sequence>
<feature type="transmembrane region" description="Helical" evidence="1">
    <location>
        <begin position="121"/>
        <end position="142"/>
    </location>
</feature>
<name>A0A1G5JZJ6_9FLAO</name>
<dbReference type="RefSeq" id="WP_091146079.1">
    <property type="nucleotide sequence ID" value="NZ_FMVF01000018.1"/>
</dbReference>
<evidence type="ECO:0000313" key="3">
    <source>
        <dbReference type="Proteomes" id="UP000199354"/>
    </source>
</evidence>
<evidence type="ECO:0000256" key="1">
    <source>
        <dbReference type="SAM" id="Phobius"/>
    </source>
</evidence>
<dbReference type="EMBL" id="FMVF01000018">
    <property type="protein sequence ID" value="SCY93805.1"/>
    <property type="molecule type" value="Genomic_DNA"/>
</dbReference>
<keyword evidence="1" id="KW-1133">Transmembrane helix</keyword>
<feature type="transmembrane region" description="Helical" evidence="1">
    <location>
        <begin position="6"/>
        <end position="30"/>
    </location>
</feature>
<keyword evidence="1" id="KW-0472">Membrane</keyword>
<dbReference type="OrthoDB" id="1162754at2"/>
<organism evidence="2 3">
    <name type="scientific">Flavobacterium caeni</name>
    <dbReference type="NCBI Taxonomy" id="490189"/>
    <lineage>
        <taxon>Bacteria</taxon>
        <taxon>Pseudomonadati</taxon>
        <taxon>Bacteroidota</taxon>
        <taxon>Flavobacteriia</taxon>
        <taxon>Flavobacteriales</taxon>
        <taxon>Flavobacteriaceae</taxon>
        <taxon>Flavobacterium</taxon>
    </lineage>
</organism>
<gene>
    <name evidence="2" type="ORF">SAMN02927903_03002</name>
</gene>
<accession>A0A1G5JZJ6</accession>
<dbReference type="Proteomes" id="UP000199354">
    <property type="component" value="Unassembled WGS sequence"/>
</dbReference>
<evidence type="ECO:0000313" key="2">
    <source>
        <dbReference type="EMBL" id="SCY93805.1"/>
    </source>
</evidence>
<proteinExistence type="predicted"/>
<feature type="transmembrane region" description="Helical" evidence="1">
    <location>
        <begin position="88"/>
        <end position="109"/>
    </location>
</feature>
<keyword evidence="3" id="KW-1185">Reference proteome</keyword>
<dbReference type="AlphaFoldDB" id="A0A1G5JZJ6"/>
<reference evidence="2 3" key="1">
    <citation type="submission" date="2016-10" db="EMBL/GenBank/DDBJ databases">
        <authorList>
            <person name="de Groot N.N."/>
        </authorList>
    </citation>
    <scope>NUCLEOTIDE SEQUENCE [LARGE SCALE GENOMIC DNA]</scope>
    <source>
        <strain evidence="2 3">CGMCC 1.7031</strain>
    </source>
</reference>